<protein>
    <submittedName>
        <fullName evidence="2">Uncharacterized protein</fullName>
    </submittedName>
</protein>
<accession>A0AA88P567</accession>
<dbReference type="Proteomes" id="UP001187343">
    <property type="component" value="Unassembled WGS sequence"/>
</dbReference>
<reference evidence="2" key="1">
    <citation type="submission" date="2023-08" db="EMBL/GenBank/DDBJ databases">
        <title>Chromosome-level Genome Assembly of mud carp (Cirrhinus molitorella).</title>
        <authorList>
            <person name="Liu H."/>
        </authorList>
    </citation>
    <scope>NUCLEOTIDE SEQUENCE</scope>
    <source>
        <strain evidence="2">Prfri</strain>
        <tissue evidence="2">Muscle</tissue>
    </source>
</reference>
<comment type="caution">
    <text evidence="2">The sequence shown here is derived from an EMBL/GenBank/DDBJ whole genome shotgun (WGS) entry which is preliminary data.</text>
</comment>
<evidence type="ECO:0000256" key="1">
    <source>
        <dbReference type="SAM" id="MobiDB-lite"/>
    </source>
</evidence>
<feature type="region of interest" description="Disordered" evidence="1">
    <location>
        <begin position="70"/>
        <end position="89"/>
    </location>
</feature>
<dbReference type="AlphaFoldDB" id="A0AA88P567"/>
<keyword evidence="3" id="KW-1185">Reference proteome</keyword>
<feature type="region of interest" description="Disordered" evidence="1">
    <location>
        <begin position="102"/>
        <end position="127"/>
    </location>
</feature>
<evidence type="ECO:0000313" key="2">
    <source>
        <dbReference type="EMBL" id="KAK2876279.1"/>
    </source>
</evidence>
<gene>
    <name evidence="2" type="ORF">Q8A67_020375</name>
</gene>
<proteinExistence type="predicted"/>
<sequence length="127" mass="14143">MATENSRMRAETVRFIETQGVKTTAEDCGGFIASTRCFVCGWNCVLVPPCVFGHNQLLCSRVTSGLTGLSRELEEKTSPSGESQPQQIQAVLAKRRESLELEPRQEAERIQPVPREDSRRKTFGEGN</sequence>
<dbReference type="EMBL" id="JAUYZG010000020">
    <property type="protein sequence ID" value="KAK2876279.1"/>
    <property type="molecule type" value="Genomic_DNA"/>
</dbReference>
<evidence type="ECO:0000313" key="3">
    <source>
        <dbReference type="Proteomes" id="UP001187343"/>
    </source>
</evidence>
<name>A0AA88P567_9TELE</name>
<feature type="compositionally biased region" description="Polar residues" evidence="1">
    <location>
        <begin position="78"/>
        <end position="89"/>
    </location>
</feature>
<organism evidence="2 3">
    <name type="scientific">Cirrhinus molitorella</name>
    <name type="common">mud carp</name>
    <dbReference type="NCBI Taxonomy" id="172907"/>
    <lineage>
        <taxon>Eukaryota</taxon>
        <taxon>Metazoa</taxon>
        <taxon>Chordata</taxon>
        <taxon>Craniata</taxon>
        <taxon>Vertebrata</taxon>
        <taxon>Euteleostomi</taxon>
        <taxon>Actinopterygii</taxon>
        <taxon>Neopterygii</taxon>
        <taxon>Teleostei</taxon>
        <taxon>Ostariophysi</taxon>
        <taxon>Cypriniformes</taxon>
        <taxon>Cyprinidae</taxon>
        <taxon>Labeoninae</taxon>
        <taxon>Labeonini</taxon>
        <taxon>Cirrhinus</taxon>
    </lineage>
</organism>